<sequence>MFPTMRWLMVKMAPVEVTLEAVVVLVQGVSVEEKWPLGQVSPCERLLSQSQSPYKELSWNLQVDSMIHISASIDIAHCMKFNLTSSFIGEIWVNCCANSGIKRNK</sequence>
<accession>A0ACB9Y0B6</accession>
<name>A0ACB9Y0B6_CHAAC</name>
<gene>
    <name evidence="1" type="ORF">KUCAC02_015955</name>
</gene>
<keyword evidence="2" id="KW-1185">Reference proteome</keyword>
<dbReference type="Proteomes" id="UP001057452">
    <property type="component" value="Chromosome 1"/>
</dbReference>
<evidence type="ECO:0000313" key="1">
    <source>
        <dbReference type="EMBL" id="KAI4833022.1"/>
    </source>
</evidence>
<evidence type="ECO:0000313" key="2">
    <source>
        <dbReference type="Proteomes" id="UP001057452"/>
    </source>
</evidence>
<protein>
    <submittedName>
        <fullName evidence="1">Uncharacterized protein</fullName>
    </submittedName>
</protein>
<comment type="caution">
    <text evidence="1">The sequence shown here is derived from an EMBL/GenBank/DDBJ whole genome shotgun (WGS) entry which is preliminary data.</text>
</comment>
<reference evidence="1" key="1">
    <citation type="submission" date="2022-05" db="EMBL/GenBank/DDBJ databases">
        <title>Chromosome-level genome of Chaenocephalus aceratus.</title>
        <authorList>
            <person name="Park H."/>
        </authorList>
    </citation>
    <scope>NUCLEOTIDE SEQUENCE</scope>
    <source>
        <strain evidence="1">KU_202001</strain>
    </source>
</reference>
<proteinExistence type="predicted"/>
<organism evidence="1 2">
    <name type="scientific">Chaenocephalus aceratus</name>
    <name type="common">Blackfin icefish</name>
    <name type="synonym">Chaenichthys aceratus</name>
    <dbReference type="NCBI Taxonomy" id="36190"/>
    <lineage>
        <taxon>Eukaryota</taxon>
        <taxon>Metazoa</taxon>
        <taxon>Chordata</taxon>
        <taxon>Craniata</taxon>
        <taxon>Vertebrata</taxon>
        <taxon>Euteleostomi</taxon>
        <taxon>Actinopterygii</taxon>
        <taxon>Neopterygii</taxon>
        <taxon>Teleostei</taxon>
        <taxon>Neoteleostei</taxon>
        <taxon>Acanthomorphata</taxon>
        <taxon>Eupercaria</taxon>
        <taxon>Perciformes</taxon>
        <taxon>Notothenioidei</taxon>
        <taxon>Channichthyidae</taxon>
        <taxon>Chaenocephalus</taxon>
    </lineage>
</organism>
<dbReference type="EMBL" id="CM043785">
    <property type="protein sequence ID" value="KAI4833022.1"/>
    <property type="molecule type" value="Genomic_DNA"/>
</dbReference>